<feature type="compositionally biased region" description="Polar residues" evidence="1">
    <location>
        <begin position="70"/>
        <end position="103"/>
    </location>
</feature>
<dbReference type="RefSeq" id="WP_258844873.1">
    <property type="nucleotide sequence ID" value="NZ_JANUGX010000007.1"/>
</dbReference>
<reference evidence="2 3" key="1">
    <citation type="submission" date="2022-08" db="EMBL/GenBank/DDBJ databases">
        <title>Reclassification of Massilia species as members of the genera Telluria, Duganella, Pseudoduganella, Mokoshia gen. nov. and Zemynaea gen. nov. using orthogonal and non-orthogonal genome-based approaches.</title>
        <authorList>
            <person name="Bowman J.P."/>
        </authorList>
    </citation>
    <scope>NUCLEOTIDE SEQUENCE [LARGE SCALE GENOMIC DNA]</scope>
    <source>
        <strain evidence="2 3">LMG 28164</strain>
    </source>
</reference>
<gene>
    <name evidence="2" type="ORF">NX782_07775</name>
</gene>
<name>A0ABT2A4K2_9BURK</name>
<feature type="compositionally biased region" description="Low complexity" evidence="1">
    <location>
        <begin position="21"/>
        <end position="35"/>
    </location>
</feature>
<proteinExistence type="predicted"/>
<evidence type="ECO:0000313" key="2">
    <source>
        <dbReference type="EMBL" id="MCS0589102.1"/>
    </source>
</evidence>
<organism evidence="2 3">
    <name type="scientific">Massilia norwichensis</name>
    <dbReference type="NCBI Taxonomy" id="1442366"/>
    <lineage>
        <taxon>Bacteria</taxon>
        <taxon>Pseudomonadati</taxon>
        <taxon>Pseudomonadota</taxon>
        <taxon>Betaproteobacteria</taxon>
        <taxon>Burkholderiales</taxon>
        <taxon>Oxalobacteraceae</taxon>
        <taxon>Telluria group</taxon>
        <taxon>Massilia</taxon>
    </lineage>
</organism>
<dbReference type="EMBL" id="JANUGX010000007">
    <property type="protein sequence ID" value="MCS0589102.1"/>
    <property type="molecule type" value="Genomic_DNA"/>
</dbReference>
<evidence type="ECO:0000313" key="3">
    <source>
        <dbReference type="Proteomes" id="UP001205560"/>
    </source>
</evidence>
<sequence>MPSNQEYKGKGMKGRNYDELSGVGTSSAGKTGTTGNLNDGGRDGGIGTPDLADSGNLQSANAGQPGGTPAQGNSQRGQANAVNNAGNSQQGGQENLQQGKQTK</sequence>
<dbReference type="Proteomes" id="UP001205560">
    <property type="component" value="Unassembled WGS sequence"/>
</dbReference>
<keyword evidence="3" id="KW-1185">Reference proteome</keyword>
<comment type="caution">
    <text evidence="2">The sequence shown here is derived from an EMBL/GenBank/DDBJ whole genome shotgun (WGS) entry which is preliminary data.</text>
</comment>
<feature type="region of interest" description="Disordered" evidence="1">
    <location>
        <begin position="1"/>
        <end position="103"/>
    </location>
</feature>
<accession>A0ABT2A4K2</accession>
<evidence type="ECO:0000256" key="1">
    <source>
        <dbReference type="SAM" id="MobiDB-lite"/>
    </source>
</evidence>
<protein>
    <submittedName>
        <fullName evidence="2">Uncharacterized protein</fullName>
    </submittedName>
</protein>